<dbReference type="AlphaFoldDB" id="A0A3E4TNV1"/>
<proteinExistence type="predicted"/>
<dbReference type="NCBIfam" id="TIGR00616">
    <property type="entry name" value="rect"/>
    <property type="match status" value="1"/>
</dbReference>
<dbReference type="GO" id="GO:0006259">
    <property type="term" value="P:DNA metabolic process"/>
    <property type="evidence" value="ECO:0007669"/>
    <property type="project" value="InterPro"/>
</dbReference>
<dbReference type="Proteomes" id="UP000261257">
    <property type="component" value="Unassembled WGS sequence"/>
</dbReference>
<dbReference type="InterPro" id="IPR018330">
    <property type="entry name" value="RecT_fam"/>
</dbReference>
<gene>
    <name evidence="1" type="ORF">DXC39_31885</name>
</gene>
<evidence type="ECO:0000313" key="2">
    <source>
        <dbReference type="Proteomes" id="UP000261257"/>
    </source>
</evidence>
<reference evidence="1 2" key="1">
    <citation type="submission" date="2018-08" db="EMBL/GenBank/DDBJ databases">
        <title>A genome reference for cultivated species of the human gut microbiota.</title>
        <authorList>
            <person name="Zou Y."/>
            <person name="Xue W."/>
            <person name="Luo G."/>
        </authorList>
    </citation>
    <scope>NUCLEOTIDE SEQUENCE [LARGE SCALE GENOMIC DNA]</scope>
    <source>
        <strain evidence="1 2">TF05-11AC</strain>
    </source>
</reference>
<comment type="caution">
    <text evidence="1">The sequence shown here is derived from an EMBL/GenBank/DDBJ whole genome shotgun (WGS) entry which is preliminary data.</text>
</comment>
<dbReference type="EMBL" id="QSSQ01000066">
    <property type="protein sequence ID" value="RGL92794.1"/>
    <property type="molecule type" value="Genomic_DNA"/>
</dbReference>
<dbReference type="GO" id="GO:0003677">
    <property type="term" value="F:DNA binding"/>
    <property type="evidence" value="ECO:0007669"/>
    <property type="project" value="InterPro"/>
</dbReference>
<protein>
    <submittedName>
        <fullName evidence="1">Recombinase RecT</fullName>
    </submittedName>
</protein>
<dbReference type="Pfam" id="PF03837">
    <property type="entry name" value="RecT"/>
    <property type="match status" value="1"/>
</dbReference>
<dbReference type="InterPro" id="IPR004590">
    <property type="entry name" value="ssDNA_annealing_RecT"/>
</dbReference>
<name>A0A3E4TNV1_9FIRM</name>
<evidence type="ECO:0000313" key="1">
    <source>
        <dbReference type="EMBL" id="RGL92794.1"/>
    </source>
</evidence>
<sequence>MRRDRNVTAVKQELEKKAAGTSQAVKLTKNMTIVDMVKALEPEIKRALPSILTPERFTRMALSAINNTPKLAECTPMSFIAALMNAAQLGLEPNTPLGQAYLIPYKNKGVLECQFQLGYRGMIDLAYRNERMQSIEAQTVYEHDEFFYELGLHPALVHRPTFEDRGEIRAFYAIFRLDNGGYRFEVMSKSYVDAYAMRYSKAFTSEFSPWKSNYEGMAKKTVIKQLLKYAPVKSEFQKAITLDETVKTELSVDMSEVQNEDLSETLTAESAA</sequence>
<accession>A0A3E4TNV1</accession>
<organism evidence="1 2">
    <name type="scientific">Hungatella hathewayi</name>
    <dbReference type="NCBI Taxonomy" id="154046"/>
    <lineage>
        <taxon>Bacteria</taxon>
        <taxon>Bacillati</taxon>
        <taxon>Bacillota</taxon>
        <taxon>Clostridia</taxon>
        <taxon>Lachnospirales</taxon>
        <taxon>Lachnospiraceae</taxon>
        <taxon>Hungatella</taxon>
    </lineage>
</organism>